<feature type="region of interest" description="Disordered" evidence="1">
    <location>
        <begin position="197"/>
        <end position="226"/>
    </location>
</feature>
<evidence type="ECO:0000256" key="2">
    <source>
        <dbReference type="SAM" id="Phobius"/>
    </source>
</evidence>
<dbReference type="GO" id="GO:0007274">
    <property type="term" value="P:neuromuscular synaptic transmission"/>
    <property type="evidence" value="ECO:0007669"/>
    <property type="project" value="TreeGrafter"/>
</dbReference>
<dbReference type="GO" id="GO:0042734">
    <property type="term" value="C:presynaptic membrane"/>
    <property type="evidence" value="ECO:0007669"/>
    <property type="project" value="TreeGrafter"/>
</dbReference>
<dbReference type="EMBL" id="CVRI01000038">
    <property type="protein sequence ID" value="CRK94387.1"/>
    <property type="molecule type" value="Genomic_DNA"/>
</dbReference>
<dbReference type="InterPro" id="IPR002913">
    <property type="entry name" value="START_lipid-bd_dom"/>
</dbReference>
<keyword evidence="2" id="KW-1133">Transmembrane helix</keyword>
<feature type="transmembrane region" description="Helical" evidence="2">
    <location>
        <begin position="808"/>
        <end position="824"/>
    </location>
</feature>
<proteinExistence type="predicted"/>
<dbReference type="InterPro" id="IPR023393">
    <property type="entry name" value="START-like_dom_sf"/>
</dbReference>
<keyword evidence="2" id="KW-0472">Membrane</keyword>
<evidence type="ECO:0000259" key="3">
    <source>
        <dbReference type="PROSITE" id="PS50848"/>
    </source>
</evidence>
<feature type="transmembrane region" description="Helical" evidence="2">
    <location>
        <begin position="777"/>
        <end position="802"/>
    </location>
</feature>
<organism evidence="4 5">
    <name type="scientific">Clunio marinus</name>
    <dbReference type="NCBI Taxonomy" id="568069"/>
    <lineage>
        <taxon>Eukaryota</taxon>
        <taxon>Metazoa</taxon>
        <taxon>Ecdysozoa</taxon>
        <taxon>Arthropoda</taxon>
        <taxon>Hexapoda</taxon>
        <taxon>Insecta</taxon>
        <taxon>Pterygota</taxon>
        <taxon>Neoptera</taxon>
        <taxon>Endopterygota</taxon>
        <taxon>Diptera</taxon>
        <taxon>Nematocera</taxon>
        <taxon>Chironomoidea</taxon>
        <taxon>Chironomidae</taxon>
        <taxon>Clunio</taxon>
    </lineage>
</organism>
<feature type="transmembrane region" description="Helical" evidence="2">
    <location>
        <begin position="734"/>
        <end position="756"/>
    </location>
</feature>
<feature type="transmembrane region" description="Helical" evidence="2">
    <location>
        <begin position="664"/>
        <end position="691"/>
    </location>
</feature>
<dbReference type="AlphaFoldDB" id="A0A1J1I2E8"/>
<feature type="domain" description="START" evidence="3">
    <location>
        <begin position="1"/>
        <end position="161"/>
    </location>
</feature>
<feature type="transmembrane region" description="Helical" evidence="2">
    <location>
        <begin position="321"/>
        <end position="342"/>
    </location>
</feature>
<reference evidence="4 5" key="1">
    <citation type="submission" date="2015-04" db="EMBL/GenBank/DDBJ databases">
        <authorList>
            <person name="Syromyatnikov M.Y."/>
            <person name="Popov V.N."/>
        </authorList>
    </citation>
    <scope>NUCLEOTIDE SEQUENCE [LARGE SCALE GENOMIC DNA]</scope>
</reference>
<sequence length="883" mass="101755">MVKIQTIFPDISSETLYDVLHDPDYRKVWDTHMLESLEIGLLNVNNDVGYYAMSCPPPLKPRDFVLQRSWLDTGPNGEQMLLSRSIPHKDFPPKKGYVRAITHITGFVLRSRLPETGCVLNYVAQCDPQGKLPPWLVNKVTHTLGPRMVKDLRKAALGYIEWKQNQSHFRKPWRDPEDITVPRILITDCWDPVEPVTEMSTPSAPSTPTLHSKPLKISSSKSNGSSLPCSVTNSPIVQKKSKKKFKFKFDNFNDSLVREAMQYKVSIPNERDLHCEEECAKVKSKWKKLNVYQHLASVILIPTVIVAFWRGTWDLQDHFHQFFPVIPTLIASLLAVSILELLRNSFIVKHLRILDDDSSFKVFKKNVLLSLYDIIYNLANVVAWRILWGHPEVISYWRGTWEFMNLYPEIFPGMNCMIVGAIMHLCLALLREPLNGKYNSYTRSQKKSFISSCNLCIVKKIYTFVFSLGCIMHWRGGWSVMEDYLGPELIPAIIVSVVCFIPLILMRAVRNLVAPPMVIITDSKEFAFNFPTRYRIDIRSSVASLMIGIVGHLVFTTGQGLFRDHFNPDRRRLTFYLISRLYTYVYGIVCVNCWRGGWQLIDHYTARDMKSILFITITAIIALMTLKTLRNVTATPFVVVTDHSREYFDVPTMYKKSGVREPGLYILDCLFSVLVIGSLVVFVWRGLWVLLDLKLFPEDQKTSAWASLIIGYAIVGLTFSLQPVMRWACEKLEGFWRIIVADVFLFVSFVGTVNVWRGIWVLLDCYFLPNNKLLSDWLTHGVSLILLILLNCSNSVLVRGVYIDAEEPAGQCVIFPVYYIRLFFQKERTKKQKRLMEKLEKVDQNNTILLIEKPQMNHKTTNDEKEIHESLCISTEDISRNEE</sequence>
<evidence type="ECO:0000313" key="4">
    <source>
        <dbReference type="EMBL" id="CRK94387.1"/>
    </source>
</evidence>
<feature type="transmembrane region" description="Helical" evidence="2">
    <location>
        <begin position="451"/>
        <end position="474"/>
    </location>
</feature>
<feature type="transmembrane region" description="Helical" evidence="2">
    <location>
        <begin position="410"/>
        <end position="430"/>
    </location>
</feature>
<dbReference type="Pfam" id="PF01852">
    <property type="entry name" value="START"/>
    <property type="match status" value="1"/>
</dbReference>
<feature type="transmembrane region" description="Helical" evidence="2">
    <location>
        <begin position="573"/>
        <end position="591"/>
    </location>
</feature>
<dbReference type="OrthoDB" id="45313at2759"/>
<feature type="transmembrane region" description="Helical" evidence="2">
    <location>
        <begin position="703"/>
        <end position="722"/>
    </location>
</feature>
<accession>A0A1J1I2E8</accession>
<dbReference type="Pfam" id="PF15993">
    <property type="entry name" value="Fuseless"/>
    <property type="match status" value="3"/>
</dbReference>
<dbReference type="GO" id="GO:0007270">
    <property type="term" value="P:neuron-neuron synaptic transmission"/>
    <property type="evidence" value="ECO:0007669"/>
    <property type="project" value="TreeGrafter"/>
</dbReference>
<feature type="transmembrane region" description="Helical" evidence="2">
    <location>
        <begin position="291"/>
        <end position="309"/>
    </location>
</feature>
<dbReference type="SUPFAM" id="SSF55961">
    <property type="entry name" value="Bet v1-like"/>
    <property type="match status" value="1"/>
</dbReference>
<evidence type="ECO:0000313" key="5">
    <source>
        <dbReference type="Proteomes" id="UP000183832"/>
    </source>
</evidence>
<dbReference type="GO" id="GO:0008289">
    <property type="term" value="F:lipid binding"/>
    <property type="evidence" value="ECO:0007669"/>
    <property type="project" value="InterPro"/>
</dbReference>
<dbReference type="Gene3D" id="3.30.530.20">
    <property type="match status" value="1"/>
</dbReference>
<feature type="transmembrane region" description="Helical" evidence="2">
    <location>
        <begin position="612"/>
        <end position="629"/>
    </location>
</feature>
<dbReference type="PANTHER" id="PTHR35270:SF2">
    <property type="entry name" value="FUSELESS, ISOFORM A"/>
    <property type="match status" value="1"/>
</dbReference>
<keyword evidence="2" id="KW-0812">Transmembrane</keyword>
<feature type="transmembrane region" description="Helical" evidence="2">
    <location>
        <begin position="367"/>
        <end position="390"/>
    </location>
</feature>
<dbReference type="PROSITE" id="PS50848">
    <property type="entry name" value="START"/>
    <property type="match status" value="1"/>
</dbReference>
<dbReference type="Proteomes" id="UP000183832">
    <property type="component" value="Unassembled WGS sequence"/>
</dbReference>
<keyword evidence="5" id="KW-1185">Reference proteome</keyword>
<feature type="transmembrane region" description="Helical" evidence="2">
    <location>
        <begin position="489"/>
        <end position="509"/>
    </location>
</feature>
<gene>
    <name evidence="4" type="primary">putative PCTP-like protein</name>
    <name evidence="4" type="ORF">CLUMA_CG007896</name>
</gene>
<dbReference type="PANTHER" id="PTHR35270">
    <property type="entry name" value="FUSELESS, ISOFORM A"/>
    <property type="match status" value="1"/>
</dbReference>
<feature type="transmembrane region" description="Helical" evidence="2">
    <location>
        <begin position="542"/>
        <end position="561"/>
    </location>
</feature>
<evidence type="ECO:0000256" key="1">
    <source>
        <dbReference type="SAM" id="MobiDB-lite"/>
    </source>
</evidence>
<name>A0A1J1I2E8_9DIPT</name>
<dbReference type="InterPro" id="IPR032751">
    <property type="entry name" value="Fuseless"/>
</dbReference>
<protein>
    <submittedName>
        <fullName evidence="4">CLUMA_CG007896, isoform A</fullName>
    </submittedName>
</protein>
<dbReference type="GO" id="GO:0070073">
    <property type="term" value="P:clustering of voltage-gated calcium channels"/>
    <property type="evidence" value="ECO:0007669"/>
    <property type="project" value="TreeGrafter"/>
</dbReference>
<feature type="compositionally biased region" description="Polar residues" evidence="1">
    <location>
        <begin position="198"/>
        <end position="210"/>
    </location>
</feature>